<evidence type="ECO:0000259" key="8">
    <source>
        <dbReference type="Pfam" id="PF08543"/>
    </source>
</evidence>
<reference evidence="9 10" key="1">
    <citation type="submission" date="2005-09" db="EMBL/GenBank/DDBJ databases">
        <authorList>
            <person name="Woods D.E."/>
            <person name="Nierman W.C."/>
        </authorList>
    </citation>
    <scope>NUCLEOTIDE SEQUENCE [LARGE SCALE GENOMIC DNA]</scope>
    <source>
        <strain evidence="9 10">1710b</strain>
    </source>
</reference>
<feature type="compositionally biased region" description="Basic residues" evidence="7">
    <location>
        <begin position="174"/>
        <end position="183"/>
    </location>
</feature>
<keyword evidence="6" id="KW-0067">ATP-binding</keyword>
<evidence type="ECO:0000256" key="6">
    <source>
        <dbReference type="ARBA" id="ARBA00022840"/>
    </source>
</evidence>
<dbReference type="InterPro" id="IPR029056">
    <property type="entry name" value="Ribokinase-like"/>
</dbReference>
<evidence type="ECO:0000313" key="9">
    <source>
        <dbReference type="EMBL" id="ABA49104.1"/>
    </source>
</evidence>
<dbReference type="KEGG" id="bpm:BURPS1710b_2604"/>
<evidence type="ECO:0000256" key="2">
    <source>
        <dbReference type="ARBA" id="ARBA00012135"/>
    </source>
</evidence>
<dbReference type="EC" id="2.7.1.49" evidence="2"/>
<dbReference type="HOGENOM" id="CLU_359714_0_0_4"/>
<evidence type="ECO:0000256" key="1">
    <source>
        <dbReference type="ARBA" id="ARBA00004948"/>
    </source>
</evidence>
<dbReference type="InterPro" id="IPR013749">
    <property type="entry name" value="PM/HMP-P_kinase-1"/>
</dbReference>
<feature type="region of interest" description="Disordered" evidence="7">
    <location>
        <begin position="298"/>
        <end position="319"/>
    </location>
</feature>
<dbReference type="AlphaFoldDB" id="Q3JR07"/>
<feature type="compositionally biased region" description="Basic and acidic residues" evidence="7">
    <location>
        <begin position="162"/>
        <end position="173"/>
    </location>
</feature>
<evidence type="ECO:0000313" key="10">
    <source>
        <dbReference type="Proteomes" id="UP000002700"/>
    </source>
</evidence>
<protein>
    <recommendedName>
        <fullName evidence="2">hydroxymethylpyrimidine kinase</fullName>
        <ecNumber evidence="2">2.7.1.49</ecNumber>
    </recommendedName>
</protein>
<keyword evidence="5 9" id="KW-0418">Kinase</keyword>
<dbReference type="GO" id="GO:0008902">
    <property type="term" value="F:hydroxymethylpyrimidine kinase activity"/>
    <property type="evidence" value="ECO:0007669"/>
    <property type="project" value="UniProtKB-EC"/>
</dbReference>
<feature type="compositionally biased region" description="Basic and acidic residues" evidence="7">
    <location>
        <begin position="308"/>
        <end position="317"/>
    </location>
</feature>
<feature type="region of interest" description="Disordered" evidence="7">
    <location>
        <begin position="149"/>
        <end position="242"/>
    </location>
</feature>
<proteinExistence type="predicted"/>
<dbReference type="EMBL" id="CP000124">
    <property type="protein sequence ID" value="ABA49104.1"/>
    <property type="molecule type" value="Genomic_DNA"/>
</dbReference>
<name>Q3JR07_BURP1</name>
<comment type="pathway">
    <text evidence="1">Cofactor biosynthesis; thiamine diphosphate biosynthesis.</text>
</comment>
<sequence length="778" mass="85921">MTYFRDIKPCAQPISNGISPIARPARPSRREERIASDEKRFLLHHGRAVFLVVGRQRSSHRRDRPAQRPPRAELDDTAPEAVLRPVVRGARRLRRRVRRLAPERARDVHHQFDQGRRLPHHAVRRAPAHRVRDRRLRRGRVFAREIRHPDRTAAARAARRRERLDRRHDGRLDHPRHRARRRAHQPEDRVARDRAHAAFDQHARRSRDARHHDDLRHGRALQPAHSRHGRALPEAAARPAQARHRFRRLLHGPLARQARPDLARRHDALLGRGRDAAVHRAQVGGGVARHVAIRRRDPAGGGRAWRRGGRDDRREPDSAAQVAHRAARRYRDGHRGDAHGVLHARAVPRALGAAPRAPASARLSARRVRVPDVRRRAVRLLRRPDERAAPASRPRAAVGRPFDRRAELQRKPVGARDALRVRGARVARRAGRHRDRAVRHLRVPDDVARDAAACRESAPLRLGRADRRIEALSRCARRPCRAACSPSTRRRRAPCAFARERRNLSRLAAMTRPIPNALTIAGSDSGGGAGIQADLKTFSALGAYGASVITALTAQNTRGVTGVHAPDAGFVSAQLDAVFDDIRIDAVKIGMLANAAIVRAVAAALTRHTPRHIVLDTVMISKSAHALLAPDAVDALRNELLPLADLVTPNLPEAAALLGVAAATTEDDMVRQGETLVARGAKAVLMKGGHLGAERESPDWLIHAGGAQRFAGARLPVANTHGTGCTLSSAIAALLPQRATLAEAIADAKIYLTGAIGASGQLDVGHGVGPVHHFYRWW</sequence>
<dbReference type="NCBIfam" id="TIGR00097">
    <property type="entry name" value="HMP-P_kinase"/>
    <property type="match status" value="1"/>
</dbReference>
<dbReference type="Proteomes" id="UP000002700">
    <property type="component" value="Chromosome I"/>
</dbReference>
<evidence type="ECO:0000256" key="5">
    <source>
        <dbReference type="ARBA" id="ARBA00022777"/>
    </source>
</evidence>
<feature type="region of interest" description="Disordered" evidence="7">
    <location>
        <begin position="54"/>
        <end position="75"/>
    </location>
</feature>
<keyword evidence="3 9" id="KW-0808">Transferase</keyword>
<evidence type="ECO:0000256" key="4">
    <source>
        <dbReference type="ARBA" id="ARBA00022741"/>
    </source>
</evidence>
<feature type="compositionally biased region" description="Basic and acidic residues" evidence="7">
    <location>
        <begin position="184"/>
        <end position="203"/>
    </location>
</feature>
<dbReference type="GO" id="GO:0009228">
    <property type="term" value="P:thiamine biosynthetic process"/>
    <property type="evidence" value="ECO:0007669"/>
    <property type="project" value="InterPro"/>
</dbReference>
<organism evidence="9 10">
    <name type="scientific">Burkholderia pseudomallei (strain 1710b)</name>
    <dbReference type="NCBI Taxonomy" id="320372"/>
    <lineage>
        <taxon>Bacteria</taxon>
        <taxon>Pseudomonadati</taxon>
        <taxon>Pseudomonadota</taxon>
        <taxon>Betaproteobacteria</taxon>
        <taxon>Burkholderiales</taxon>
        <taxon>Burkholderiaceae</taxon>
        <taxon>Burkholderia</taxon>
        <taxon>pseudomallei group</taxon>
    </lineage>
</organism>
<dbReference type="InterPro" id="IPR004399">
    <property type="entry name" value="HMP/HMP-P_kinase_dom"/>
</dbReference>
<dbReference type="PANTHER" id="PTHR20858:SF17">
    <property type="entry name" value="HYDROXYMETHYLPYRIMIDINE_PHOSPHOMETHYLPYRIMIDINE KINASE THI20-RELATED"/>
    <property type="match status" value="1"/>
</dbReference>
<dbReference type="UniPathway" id="UPA00060">
    <property type="reaction ID" value="UER00138"/>
</dbReference>
<dbReference type="SUPFAM" id="SSF53613">
    <property type="entry name" value="Ribokinase-like"/>
    <property type="match status" value="1"/>
</dbReference>
<evidence type="ECO:0000256" key="7">
    <source>
        <dbReference type="SAM" id="MobiDB-lite"/>
    </source>
</evidence>
<dbReference type="CDD" id="cd01169">
    <property type="entry name" value="HMPP_kinase"/>
    <property type="match status" value="1"/>
</dbReference>
<dbReference type="FunFam" id="3.40.1190.20:FF:000003">
    <property type="entry name" value="Phosphomethylpyrimidine kinase ThiD"/>
    <property type="match status" value="1"/>
</dbReference>
<dbReference type="GO" id="GO:0009229">
    <property type="term" value="P:thiamine diphosphate biosynthetic process"/>
    <property type="evidence" value="ECO:0007669"/>
    <property type="project" value="UniProtKB-UniPathway"/>
</dbReference>
<gene>
    <name evidence="9" type="primary">thiD</name>
    <name evidence="9" type="ordered locus">BURPS1710b_2604</name>
</gene>
<keyword evidence="4" id="KW-0547">Nucleotide-binding</keyword>
<evidence type="ECO:0000256" key="3">
    <source>
        <dbReference type="ARBA" id="ARBA00022679"/>
    </source>
</evidence>
<feature type="compositionally biased region" description="Basic and acidic residues" evidence="7">
    <location>
        <begin position="64"/>
        <end position="74"/>
    </location>
</feature>
<dbReference type="PANTHER" id="PTHR20858">
    <property type="entry name" value="PHOSPHOMETHYLPYRIMIDINE KINASE"/>
    <property type="match status" value="1"/>
</dbReference>
<dbReference type="GO" id="GO:0005829">
    <property type="term" value="C:cytosol"/>
    <property type="evidence" value="ECO:0007669"/>
    <property type="project" value="TreeGrafter"/>
</dbReference>
<dbReference type="Gene3D" id="3.40.1190.20">
    <property type="match status" value="1"/>
</dbReference>
<dbReference type="GO" id="GO:0008972">
    <property type="term" value="F:phosphomethylpyrimidine kinase activity"/>
    <property type="evidence" value="ECO:0007669"/>
    <property type="project" value="InterPro"/>
</dbReference>
<dbReference type="EnsemblBacteria" id="ABA49104">
    <property type="protein sequence ID" value="ABA49104"/>
    <property type="gene ID" value="BURPS1710b_2604"/>
</dbReference>
<dbReference type="Pfam" id="PF08543">
    <property type="entry name" value="Phos_pyr_kin"/>
    <property type="match status" value="1"/>
</dbReference>
<dbReference type="GO" id="GO:0005524">
    <property type="term" value="F:ATP binding"/>
    <property type="evidence" value="ECO:0007669"/>
    <property type="project" value="UniProtKB-KW"/>
</dbReference>
<accession>Q3JR07</accession>
<feature type="domain" description="Pyridoxamine kinase/Phosphomethylpyrimidine kinase" evidence="8">
    <location>
        <begin position="524"/>
        <end position="772"/>
    </location>
</feature>